<evidence type="ECO:0000313" key="3">
    <source>
        <dbReference type="Proteomes" id="UP001628156"/>
    </source>
</evidence>
<keyword evidence="1" id="KW-0812">Transmembrane</keyword>
<evidence type="ECO:0000313" key="2">
    <source>
        <dbReference type="EMBL" id="GAB1224007.1"/>
    </source>
</evidence>
<dbReference type="Proteomes" id="UP001628156">
    <property type="component" value="Unassembled WGS sequence"/>
</dbReference>
<comment type="caution">
    <text evidence="2">The sequence shown here is derived from an EMBL/GenBank/DDBJ whole genome shotgun (WGS) entry which is preliminary data.</text>
</comment>
<evidence type="ECO:0000256" key="1">
    <source>
        <dbReference type="SAM" id="Phobius"/>
    </source>
</evidence>
<accession>A0ABQ0DMC3</accession>
<keyword evidence="1" id="KW-0472">Membrane</keyword>
<keyword evidence="1" id="KW-1133">Transmembrane helix</keyword>
<feature type="transmembrane region" description="Helical" evidence="1">
    <location>
        <begin position="20"/>
        <end position="37"/>
    </location>
</feature>
<reference evidence="2 3" key="1">
    <citation type="journal article" date="2019" name="PLoS Negl. Trop. Dis.">
        <title>Whole genome sequencing of Entamoeba nuttalli reveals mammalian host-related molecular signatures and a novel octapeptide-repeat surface protein.</title>
        <authorList>
            <person name="Tanaka M."/>
            <person name="Makiuchi T."/>
            <person name="Komiyama T."/>
            <person name="Shiina T."/>
            <person name="Osaki K."/>
            <person name="Tachibana H."/>
        </authorList>
    </citation>
    <scope>NUCLEOTIDE SEQUENCE [LARGE SCALE GENOMIC DNA]</scope>
    <source>
        <strain evidence="2 3">P19-061405</strain>
    </source>
</reference>
<name>A0ABQ0DMC3_9EUKA</name>
<protein>
    <submittedName>
        <fullName evidence="2">Uncharacterized protein</fullName>
    </submittedName>
</protein>
<sequence>MLTIPSGKFFVVDKWYKNIISHKVFIICSIVLVIFACQGDTHFCIFQNHEQQWMSFISQSQIKEGFEFGQFEITTFSKNDELMSYEELPIPKSIGDKLNDYSVIVCLHNCGALAIWFMALFVMIF</sequence>
<dbReference type="EMBL" id="BAAFRS010000170">
    <property type="protein sequence ID" value="GAB1224007.1"/>
    <property type="molecule type" value="Genomic_DNA"/>
</dbReference>
<feature type="transmembrane region" description="Helical" evidence="1">
    <location>
        <begin position="101"/>
        <end position="124"/>
    </location>
</feature>
<proteinExistence type="predicted"/>
<gene>
    <name evidence="2" type="ORF">ENUP19_0170G0019</name>
</gene>
<keyword evidence="3" id="KW-1185">Reference proteome</keyword>
<organism evidence="2 3">
    <name type="scientific">Entamoeba nuttalli</name>
    <dbReference type="NCBI Taxonomy" id="412467"/>
    <lineage>
        <taxon>Eukaryota</taxon>
        <taxon>Amoebozoa</taxon>
        <taxon>Evosea</taxon>
        <taxon>Archamoebae</taxon>
        <taxon>Mastigamoebida</taxon>
        <taxon>Entamoebidae</taxon>
        <taxon>Entamoeba</taxon>
    </lineage>
</organism>